<evidence type="ECO:0000256" key="2">
    <source>
        <dbReference type="ARBA" id="ARBA00007613"/>
    </source>
</evidence>
<dbReference type="NCBIfam" id="TIGR01845">
    <property type="entry name" value="outer_NodT"/>
    <property type="match status" value="1"/>
</dbReference>
<keyword evidence="5 10" id="KW-0732">Signal</keyword>
<evidence type="ECO:0000256" key="4">
    <source>
        <dbReference type="ARBA" id="ARBA00022692"/>
    </source>
</evidence>
<gene>
    <name evidence="11" type="ORF">ACFO6Q_14980</name>
</gene>
<keyword evidence="4 10" id="KW-0812">Transmembrane</keyword>
<comment type="function">
    <text evidence="9">Could be involved in resistance to puromycin, acriflavine and tetraphenylarsonium chloride.</text>
</comment>
<dbReference type="Proteomes" id="UP001595886">
    <property type="component" value="Unassembled WGS sequence"/>
</dbReference>
<name>A0ABV9QX44_9GAMM</name>
<evidence type="ECO:0000256" key="8">
    <source>
        <dbReference type="ARBA" id="ARBA00023288"/>
    </source>
</evidence>
<dbReference type="PANTHER" id="PTHR30203:SF20">
    <property type="entry name" value="MULTIDRUG RESISTANCE OUTER MEMBRANE PROTEIN MDTP-RELATED"/>
    <property type="match status" value="1"/>
</dbReference>
<keyword evidence="12" id="KW-1185">Reference proteome</keyword>
<accession>A0ABV9QX44</accession>
<comment type="similarity">
    <text evidence="2 10">Belongs to the outer membrane factor (OMF) (TC 1.B.17) family.</text>
</comment>
<evidence type="ECO:0000256" key="6">
    <source>
        <dbReference type="ARBA" id="ARBA00023136"/>
    </source>
</evidence>
<dbReference type="InterPro" id="IPR003423">
    <property type="entry name" value="OMP_efflux"/>
</dbReference>
<dbReference type="EMBL" id="JBHSHD010000010">
    <property type="protein sequence ID" value="MFC4821636.1"/>
    <property type="molecule type" value="Genomic_DNA"/>
</dbReference>
<dbReference type="InterPro" id="IPR010131">
    <property type="entry name" value="MdtP/NodT-like"/>
</dbReference>
<reference evidence="12" key="1">
    <citation type="journal article" date="2019" name="Int. J. Syst. Evol. Microbiol.">
        <title>The Global Catalogue of Microorganisms (GCM) 10K type strain sequencing project: providing services to taxonomists for standard genome sequencing and annotation.</title>
        <authorList>
            <consortium name="The Broad Institute Genomics Platform"/>
            <consortium name="The Broad Institute Genome Sequencing Center for Infectious Disease"/>
            <person name="Wu L."/>
            <person name="Ma J."/>
        </authorList>
    </citation>
    <scope>NUCLEOTIDE SEQUENCE [LARGE SCALE GENOMIC DNA]</scope>
    <source>
        <strain evidence="12">CCUG 30340</strain>
    </source>
</reference>
<evidence type="ECO:0000256" key="1">
    <source>
        <dbReference type="ARBA" id="ARBA00004370"/>
    </source>
</evidence>
<protein>
    <submittedName>
        <fullName evidence="11">Efflux transporter outer membrane subunit</fullName>
    </submittedName>
</protein>
<evidence type="ECO:0000256" key="5">
    <source>
        <dbReference type="ARBA" id="ARBA00022729"/>
    </source>
</evidence>
<keyword evidence="7 10" id="KW-0564">Palmitate</keyword>
<dbReference type="Pfam" id="PF02321">
    <property type="entry name" value="OEP"/>
    <property type="match status" value="2"/>
</dbReference>
<dbReference type="SUPFAM" id="SSF56954">
    <property type="entry name" value="Outer membrane efflux proteins (OEP)"/>
    <property type="match status" value="1"/>
</dbReference>
<evidence type="ECO:0000256" key="10">
    <source>
        <dbReference type="RuleBase" id="RU362097"/>
    </source>
</evidence>
<evidence type="ECO:0000256" key="9">
    <source>
        <dbReference type="ARBA" id="ARBA00037313"/>
    </source>
</evidence>
<comment type="subcellular location">
    <subcellularLocation>
        <location evidence="10">Cell outer membrane</location>
        <topology evidence="10">Lipid-anchor</topology>
    </subcellularLocation>
    <subcellularLocation>
        <location evidence="1">Membrane</location>
    </subcellularLocation>
</comment>
<dbReference type="Gene3D" id="1.20.1600.10">
    <property type="entry name" value="Outer membrane efflux proteins (OEP)"/>
    <property type="match status" value="1"/>
</dbReference>
<feature type="signal peptide" evidence="10">
    <location>
        <begin position="1"/>
        <end position="19"/>
    </location>
</feature>
<dbReference type="Gene3D" id="2.20.200.10">
    <property type="entry name" value="Outer membrane efflux proteins (OEP)"/>
    <property type="match status" value="1"/>
</dbReference>
<comment type="caution">
    <text evidence="11">The sequence shown here is derived from an EMBL/GenBank/DDBJ whole genome shotgun (WGS) entry which is preliminary data.</text>
</comment>
<dbReference type="PROSITE" id="PS51257">
    <property type="entry name" value="PROKAR_LIPOPROTEIN"/>
    <property type="match status" value="1"/>
</dbReference>
<keyword evidence="8 10" id="KW-0449">Lipoprotein</keyword>
<dbReference type="RefSeq" id="WP_380021911.1">
    <property type="nucleotide sequence ID" value="NZ_JBHSHD010000010.1"/>
</dbReference>
<keyword evidence="3 10" id="KW-1134">Transmembrane beta strand</keyword>
<organism evidence="11 12">
    <name type="scientific">Dokdonella ginsengisoli</name>
    <dbReference type="NCBI Taxonomy" id="363846"/>
    <lineage>
        <taxon>Bacteria</taxon>
        <taxon>Pseudomonadati</taxon>
        <taxon>Pseudomonadota</taxon>
        <taxon>Gammaproteobacteria</taxon>
        <taxon>Lysobacterales</taxon>
        <taxon>Rhodanobacteraceae</taxon>
        <taxon>Dokdonella</taxon>
    </lineage>
</organism>
<dbReference type="PANTHER" id="PTHR30203">
    <property type="entry name" value="OUTER MEMBRANE CATION EFFLUX PROTEIN"/>
    <property type="match status" value="1"/>
</dbReference>
<evidence type="ECO:0000256" key="7">
    <source>
        <dbReference type="ARBA" id="ARBA00023139"/>
    </source>
</evidence>
<evidence type="ECO:0000313" key="12">
    <source>
        <dbReference type="Proteomes" id="UP001595886"/>
    </source>
</evidence>
<evidence type="ECO:0000256" key="3">
    <source>
        <dbReference type="ARBA" id="ARBA00022452"/>
    </source>
</evidence>
<proteinExistence type="inferred from homology"/>
<feature type="chain" id="PRO_5044983682" evidence="10">
    <location>
        <begin position="20"/>
        <end position="486"/>
    </location>
</feature>
<evidence type="ECO:0000313" key="11">
    <source>
        <dbReference type="EMBL" id="MFC4821636.1"/>
    </source>
</evidence>
<sequence>MRSPAFLAPLAAAAALALAGCASTRGLHTDGTPIDAVALHGERSFADVRTTPAAWPASDWWTTLGDEQLDTLVAEALRDNPDLASADARAKEAQSQVDTRYAERLPTVNSAANVAGVHLPTTAAPKPVGGRFNSYPTLYASFSWGLDIWGGKRAAWEAALGQARAAEIDAHAARLALSINVARAYVQLGYAFAEKDVADAQLARAKASHALVEQRVTAGIENQLQMKQAETEIASAEQQVADADGSIDAARIALSVLLGKGPDRGLDIARPKALQPSVLALPPNLTADLIGRRADLVAARWRVEAANRNIAAAKTEFLPNLELSAFAGLTSSTVDTLFSLPARFFMIQPAISLPIFDGGRRRADLDRADAGYDLVVAQYNTTLVGAINDVADKLSSLDSLQTQIAAQQRAVAAARSAWDLSQQRYKAGIGNYLDALSVQQQLLAAEQRAAALDAQRLDTSVRLVQALGGGFDAAGDVPSIAGAPPP</sequence>
<keyword evidence="6 10" id="KW-0472">Membrane</keyword>